<keyword evidence="1" id="KW-0472">Membrane</keyword>
<protein>
    <submittedName>
        <fullName evidence="2">Uncharacterized protein</fullName>
    </submittedName>
</protein>
<gene>
    <name evidence="2" type="ORF">K443DRAFT_383665</name>
</gene>
<dbReference type="AlphaFoldDB" id="A0A0C9WIV6"/>
<sequence>MPVFFCRPSEVRERMLHTNRYSATSVILVSRVGIISILISSNSYLRLSSSYRVSCKPAVGKISAAGLVSLALTCFISYIYPAISATAFLAKRMHLSQFAKHENVDIREMLGMFSP</sequence>
<dbReference type="Proteomes" id="UP000054477">
    <property type="component" value="Unassembled WGS sequence"/>
</dbReference>
<dbReference type="HOGENOM" id="CLU_2109419_0_0_1"/>
<evidence type="ECO:0000256" key="1">
    <source>
        <dbReference type="SAM" id="Phobius"/>
    </source>
</evidence>
<feature type="transmembrane region" description="Helical" evidence="1">
    <location>
        <begin position="21"/>
        <end position="45"/>
    </location>
</feature>
<name>A0A0C9WIV6_9AGAR</name>
<feature type="transmembrane region" description="Helical" evidence="1">
    <location>
        <begin position="65"/>
        <end position="90"/>
    </location>
</feature>
<reference evidence="2 3" key="1">
    <citation type="submission" date="2014-04" db="EMBL/GenBank/DDBJ databases">
        <authorList>
            <consortium name="DOE Joint Genome Institute"/>
            <person name="Kuo A."/>
            <person name="Kohler A."/>
            <person name="Nagy L.G."/>
            <person name="Floudas D."/>
            <person name="Copeland A."/>
            <person name="Barry K.W."/>
            <person name="Cichocki N."/>
            <person name="Veneault-Fourrey C."/>
            <person name="LaButti K."/>
            <person name="Lindquist E.A."/>
            <person name="Lipzen A."/>
            <person name="Lundell T."/>
            <person name="Morin E."/>
            <person name="Murat C."/>
            <person name="Sun H."/>
            <person name="Tunlid A."/>
            <person name="Henrissat B."/>
            <person name="Grigoriev I.V."/>
            <person name="Hibbett D.S."/>
            <person name="Martin F."/>
            <person name="Nordberg H.P."/>
            <person name="Cantor M.N."/>
            <person name="Hua S.X."/>
        </authorList>
    </citation>
    <scope>NUCLEOTIDE SEQUENCE [LARGE SCALE GENOMIC DNA]</scope>
    <source>
        <strain evidence="2 3">LaAM-08-1</strain>
    </source>
</reference>
<organism evidence="2 3">
    <name type="scientific">Laccaria amethystina LaAM-08-1</name>
    <dbReference type="NCBI Taxonomy" id="1095629"/>
    <lineage>
        <taxon>Eukaryota</taxon>
        <taxon>Fungi</taxon>
        <taxon>Dikarya</taxon>
        <taxon>Basidiomycota</taxon>
        <taxon>Agaricomycotina</taxon>
        <taxon>Agaricomycetes</taxon>
        <taxon>Agaricomycetidae</taxon>
        <taxon>Agaricales</taxon>
        <taxon>Agaricineae</taxon>
        <taxon>Hydnangiaceae</taxon>
        <taxon>Laccaria</taxon>
    </lineage>
</organism>
<keyword evidence="1" id="KW-0812">Transmembrane</keyword>
<proteinExistence type="predicted"/>
<evidence type="ECO:0000313" key="3">
    <source>
        <dbReference type="Proteomes" id="UP000054477"/>
    </source>
</evidence>
<keyword evidence="3" id="KW-1185">Reference proteome</keyword>
<evidence type="ECO:0000313" key="2">
    <source>
        <dbReference type="EMBL" id="KIJ93609.1"/>
    </source>
</evidence>
<keyword evidence="1" id="KW-1133">Transmembrane helix</keyword>
<dbReference type="EMBL" id="KN838834">
    <property type="protein sequence ID" value="KIJ93609.1"/>
    <property type="molecule type" value="Genomic_DNA"/>
</dbReference>
<reference evidence="3" key="2">
    <citation type="submission" date="2015-01" db="EMBL/GenBank/DDBJ databases">
        <title>Evolutionary Origins and Diversification of the Mycorrhizal Mutualists.</title>
        <authorList>
            <consortium name="DOE Joint Genome Institute"/>
            <consortium name="Mycorrhizal Genomics Consortium"/>
            <person name="Kohler A."/>
            <person name="Kuo A."/>
            <person name="Nagy L.G."/>
            <person name="Floudas D."/>
            <person name="Copeland A."/>
            <person name="Barry K.W."/>
            <person name="Cichocki N."/>
            <person name="Veneault-Fourrey C."/>
            <person name="LaButti K."/>
            <person name="Lindquist E.A."/>
            <person name="Lipzen A."/>
            <person name="Lundell T."/>
            <person name="Morin E."/>
            <person name="Murat C."/>
            <person name="Riley R."/>
            <person name="Ohm R."/>
            <person name="Sun H."/>
            <person name="Tunlid A."/>
            <person name="Henrissat B."/>
            <person name="Grigoriev I.V."/>
            <person name="Hibbett D.S."/>
            <person name="Martin F."/>
        </authorList>
    </citation>
    <scope>NUCLEOTIDE SEQUENCE [LARGE SCALE GENOMIC DNA]</scope>
    <source>
        <strain evidence="3">LaAM-08-1</strain>
    </source>
</reference>
<accession>A0A0C9WIV6</accession>